<comment type="caution">
    <text evidence="1">The sequence shown here is derived from an EMBL/GenBank/DDBJ whole genome shotgun (WGS) entry which is preliminary data.</text>
</comment>
<gene>
    <name evidence="1" type="ORF">MICAC_4280007</name>
</gene>
<evidence type="ECO:0000313" key="1">
    <source>
        <dbReference type="EMBL" id="CCI03234.1"/>
    </source>
</evidence>
<dbReference type="Proteomes" id="UP000003480">
    <property type="component" value="Unassembled WGS sequence"/>
</dbReference>
<evidence type="ECO:0000313" key="2">
    <source>
        <dbReference type="Proteomes" id="UP000003480"/>
    </source>
</evidence>
<proteinExistence type="predicted"/>
<reference evidence="1 2" key="1">
    <citation type="submission" date="2012-04" db="EMBL/GenBank/DDBJ databases">
        <authorList>
            <person name="Genoscope - CEA"/>
        </authorList>
    </citation>
    <scope>NUCLEOTIDE SEQUENCE [LARGE SCALE GENOMIC DNA]</scope>
    <source>
        <strain evidence="1 2">9443</strain>
    </source>
</reference>
<dbReference type="HOGENOM" id="CLU_2974343_0_0_3"/>
<accession>I4G5M3</accession>
<name>I4G5M3_MICAE</name>
<sequence length="58" mass="6667">MIQGTTIGNQQSAVRLFPEKGFLRETLFLCVARLIYQCEISRYQGRNSQQIGKFRAIS</sequence>
<dbReference type="EMBL" id="CAIJ01000366">
    <property type="protein sequence ID" value="CCI03234.1"/>
    <property type="molecule type" value="Genomic_DNA"/>
</dbReference>
<protein>
    <submittedName>
        <fullName evidence="1">Uncharacterized protein</fullName>
    </submittedName>
</protein>
<dbReference type="AlphaFoldDB" id="I4G5M3"/>
<organism evidence="1 2">
    <name type="scientific">Microcystis aeruginosa PCC 9443</name>
    <dbReference type="NCBI Taxonomy" id="1160281"/>
    <lineage>
        <taxon>Bacteria</taxon>
        <taxon>Bacillati</taxon>
        <taxon>Cyanobacteriota</taxon>
        <taxon>Cyanophyceae</taxon>
        <taxon>Oscillatoriophycideae</taxon>
        <taxon>Chroococcales</taxon>
        <taxon>Microcystaceae</taxon>
        <taxon>Microcystis</taxon>
    </lineage>
</organism>